<keyword evidence="3" id="KW-1185">Reference proteome</keyword>
<feature type="domain" description="Glycoside hydrolase 123 catalytic" evidence="1">
    <location>
        <begin position="178"/>
        <end position="507"/>
    </location>
</feature>
<dbReference type="InterPro" id="IPR017853">
    <property type="entry name" value="GH"/>
</dbReference>
<dbReference type="InterPro" id="IPR025150">
    <property type="entry name" value="GH123_cat"/>
</dbReference>
<evidence type="ECO:0000313" key="3">
    <source>
        <dbReference type="Proteomes" id="UP000031967"/>
    </source>
</evidence>
<dbReference type="RefSeq" id="WP_041047584.1">
    <property type="nucleotide sequence ID" value="NZ_JXAK01000015.1"/>
</dbReference>
<dbReference type="SUPFAM" id="SSF51445">
    <property type="entry name" value="(Trans)glycosidases"/>
    <property type="match status" value="1"/>
</dbReference>
<protein>
    <recommendedName>
        <fullName evidence="1">Glycoside hydrolase 123 catalytic domain-containing protein</fullName>
    </recommendedName>
</protein>
<evidence type="ECO:0000313" key="2">
    <source>
        <dbReference type="EMBL" id="KIL40914.1"/>
    </source>
</evidence>
<organism evidence="2 3">
    <name type="scientific">Gordoniibacillus kamchatkensis</name>
    <dbReference type="NCBI Taxonomy" id="1590651"/>
    <lineage>
        <taxon>Bacteria</taxon>
        <taxon>Bacillati</taxon>
        <taxon>Bacillota</taxon>
        <taxon>Bacilli</taxon>
        <taxon>Bacillales</taxon>
        <taxon>Paenibacillaceae</taxon>
        <taxon>Gordoniibacillus</taxon>
    </lineage>
</organism>
<sequence>MSSGNYSFQTRCLSSLTKVFADEELQDLPYANASALQGETYSFQIAYRLGGPQTRTLKSIGVRIETDLPAALLIRSVGLAPSEFPCYGDHDGHVLRSTPGLYPDPLFPVHPNEGIAAVPGQWRSIWITAEIDSDAKAGNYPIRVIFESAEGERIGEEAFELDIVGARLPEQKLLHTEWLHTDCLATYYRVDIFSEAHWIWIERYMETASRHGINMILTPIFTPPLDTQVGGERPTVQLVDVVKDGDRYTFGFGRLKRWVDLCERHGIRFLEFSHLFTQWGAAHAPKIMASENGQYKQIFGWETDASGRQYAAFLDQFLPSLLQFIREHGLEAHSYFHVSDEPGLNHLPTYRSASQIVAKHLADYPVIDALSNYEFYEQGLVRNPIPASNHIREFQENGIPNLWTYYCCSQYKQVSNRFFNMPSVRNRVIGMQLYKGNIAGFLHWGYNFWYSQYSKYPIDPYRVTDAGLAFPSGDAFVVYPGEDGPIESIRLEVFFEALQDLRALQLLESMIGRERVLQLVEEGLPEGLDFDVCPTDTAWLLSRREAVNRAIREGLKTEGR</sequence>
<proteinExistence type="predicted"/>
<reference evidence="2 3" key="1">
    <citation type="submission" date="2014-12" db="EMBL/GenBank/DDBJ databases">
        <title>Draft genome sequence of Paenibacillus kamchatkensis strain B-2647.</title>
        <authorList>
            <person name="Karlyshev A.V."/>
            <person name="Kudryashova E.B."/>
        </authorList>
    </citation>
    <scope>NUCLEOTIDE SEQUENCE [LARGE SCALE GENOMIC DNA]</scope>
    <source>
        <strain evidence="2 3">VKM B-2647</strain>
    </source>
</reference>
<comment type="caution">
    <text evidence="2">The sequence shown here is derived from an EMBL/GenBank/DDBJ whole genome shotgun (WGS) entry which is preliminary data.</text>
</comment>
<evidence type="ECO:0000259" key="1">
    <source>
        <dbReference type="Pfam" id="PF13320"/>
    </source>
</evidence>
<dbReference type="Proteomes" id="UP000031967">
    <property type="component" value="Unassembled WGS sequence"/>
</dbReference>
<accession>A0ABR5AIR0</accession>
<dbReference type="Pfam" id="PF13320">
    <property type="entry name" value="GH123_cat"/>
    <property type="match status" value="1"/>
</dbReference>
<gene>
    <name evidence="2" type="ORF">SD70_10870</name>
</gene>
<name>A0ABR5AIR0_9BACL</name>
<dbReference type="EMBL" id="JXAK01000015">
    <property type="protein sequence ID" value="KIL40914.1"/>
    <property type="molecule type" value="Genomic_DNA"/>
</dbReference>